<dbReference type="InterPro" id="IPR000055">
    <property type="entry name" value="Restrct_endonuc_typeI_TRD"/>
</dbReference>
<dbReference type="STRING" id="639004.SAMN04488239_1094"/>
<dbReference type="SUPFAM" id="SSF116734">
    <property type="entry name" value="DNA methylase specificity domain"/>
    <property type="match status" value="2"/>
</dbReference>
<name>A0A1G6W7U0_9RHOB</name>
<dbReference type="PANTHER" id="PTHR43140:SF1">
    <property type="entry name" value="TYPE I RESTRICTION ENZYME ECOKI SPECIFICITY SUBUNIT"/>
    <property type="match status" value="1"/>
</dbReference>
<organism evidence="5 6">
    <name type="scientific">Ruegeria marina</name>
    <dbReference type="NCBI Taxonomy" id="639004"/>
    <lineage>
        <taxon>Bacteria</taxon>
        <taxon>Pseudomonadati</taxon>
        <taxon>Pseudomonadota</taxon>
        <taxon>Alphaproteobacteria</taxon>
        <taxon>Rhodobacterales</taxon>
        <taxon>Roseobacteraceae</taxon>
        <taxon>Ruegeria</taxon>
    </lineage>
</organism>
<dbReference type="RefSeq" id="WP_093032271.1">
    <property type="nucleotide sequence ID" value="NZ_FMZV01000009.1"/>
</dbReference>
<dbReference type="GO" id="GO:0003677">
    <property type="term" value="F:DNA binding"/>
    <property type="evidence" value="ECO:0007669"/>
    <property type="project" value="UniProtKB-KW"/>
</dbReference>
<dbReference type="Gene3D" id="3.90.220.20">
    <property type="entry name" value="DNA methylase specificity domains"/>
    <property type="match status" value="2"/>
</dbReference>
<dbReference type="CDD" id="cd17255">
    <property type="entry name" value="RMtype1_S_Fco49512ORF2615P-TRD2-CR2_like"/>
    <property type="match status" value="1"/>
</dbReference>
<dbReference type="Proteomes" id="UP000199628">
    <property type="component" value="Unassembled WGS sequence"/>
</dbReference>
<gene>
    <name evidence="5" type="ORF">SAMN04488239_1094</name>
</gene>
<dbReference type="PANTHER" id="PTHR43140">
    <property type="entry name" value="TYPE-1 RESTRICTION ENZYME ECOKI SPECIFICITY PROTEIN"/>
    <property type="match status" value="1"/>
</dbReference>
<keyword evidence="3" id="KW-0238">DNA-binding</keyword>
<dbReference type="CDD" id="cd17268">
    <property type="entry name" value="RMtype1_S_Ara36733I_TRD1-CR1_like"/>
    <property type="match status" value="1"/>
</dbReference>
<protein>
    <submittedName>
        <fullName evidence="5">Type I restriction modification DNA specificity domain-containing protein</fullName>
    </submittedName>
</protein>
<evidence type="ECO:0000256" key="2">
    <source>
        <dbReference type="ARBA" id="ARBA00022747"/>
    </source>
</evidence>
<dbReference type="AlphaFoldDB" id="A0A1G6W7U0"/>
<evidence type="ECO:0000259" key="4">
    <source>
        <dbReference type="Pfam" id="PF01420"/>
    </source>
</evidence>
<dbReference type="GO" id="GO:0009307">
    <property type="term" value="P:DNA restriction-modification system"/>
    <property type="evidence" value="ECO:0007669"/>
    <property type="project" value="UniProtKB-KW"/>
</dbReference>
<evidence type="ECO:0000256" key="1">
    <source>
        <dbReference type="ARBA" id="ARBA00010923"/>
    </source>
</evidence>
<evidence type="ECO:0000313" key="5">
    <source>
        <dbReference type="EMBL" id="SDD61763.1"/>
    </source>
</evidence>
<keyword evidence="6" id="KW-1185">Reference proteome</keyword>
<reference evidence="6" key="1">
    <citation type="submission" date="2016-10" db="EMBL/GenBank/DDBJ databases">
        <authorList>
            <person name="Varghese N."/>
            <person name="Submissions S."/>
        </authorList>
    </citation>
    <scope>NUCLEOTIDE SEQUENCE [LARGE SCALE GENOMIC DNA]</scope>
    <source>
        <strain evidence="6">CGMCC 1.9108</strain>
    </source>
</reference>
<keyword evidence="2" id="KW-0680">Restriction system</keyword>
<dbReference type="OrthoDB" id="164285at2"/>
<comment type="similarity">
    <text evidence="1">Belongs to the type-I restriction system S methylase family.</text>
</comment>
<feature type="domain" description="Type I restriction modification DNA specificity" evidence="4">
    <location>
        <begin position="200"/>
        <end position="385"/>
    </location>
</feature>
<feature type="domain" description="Type I restriction modification DNA specificity" evidence="4">
    <location>
        <begin position="28"/>
        <end position="180"/>
    </location>
</feature>
<accession>A0A1G6W7U0</accession>
<sequence length="408" mass="46848">MNEVDRLIFQYCPDGINWKKLGDLEDAGIVKLGRGKVISKYDLANSPGEYPVYSSSAVGSGEFGRYGEFMFDDERISWSIDGGGRFFYRHPHRYSVTNVCGWLKVADQNILSTRFVFHALSNAWSRKSFDYTKKAHPSVIREEYFIPVPHITVQQEIVRILDALKEFNVELSSELTTELKARRKQYNYYRDRLLIPGSGDVEWRTLEEIGEFVRGKRFTKADYVENGIPAIHYGEIYTHYGVYAHETLSKVRSNMADSLRYAEPNDVVIAGVSETVEDVGKAVAWLGDEKVAIHDDSYAFRHKMNPKFIAYAMQTDAFHDEKAKHVSSGKIKRLLIDGIRKVRLPVPYPNDPEKSLKEQARIVAILDTFDTLTTSLSEGLPREIKLRQQQYEYYRDLLLSFPKPDEAA</sequence>
<evidence type="ECO:0000256" key="3">
    <source>
        <dbReference type="ARBA" id="ARBA00023125"/>
    </source>
</evidence>
<proteinExistence type="inferred from homology"/>
<dbReference type="Pfam" id="PF01420">
    <property type="entry name" value="Methylase_S"/>
    <property type="match status" value="2"/>
</dbReference>
<dbReference type="InterPro" id="IPR051212">
    <property type="entry name" value="Type-I_RE_S_subunit"/>
</dbReference>
<evidence type="ECO:0000313" key="6">
    <source>
        <dbReference type="Proteomes" id="UP000199628"/>
    </source>
</evidence>
<dbReference type="EMBL" id="FMZV01000009">
    <property type="protein sequence ID" value="SDD61763.1"/>
    <property type="molecule type" value="Genomic_DNA"/>
</dbReference>
<dbReference type="InterPro" id="IPR044946">
    <property type="entry name" value="Restrct_endonuc_typeI_TRD_sf"/>
</dbReference>